<dbReference type="GO" id="GO:0005829">
    <property type="term" value="C:cytosol"/>
    <property type="evidence" value="ECO:0007669"/>
    <property type="project" value="TreeGrafter"/>
</dbReference>
<dbReference type="NCBIfam" id="TIGR03723">
    <property type="entry name" value="T6A_TsaD_YgjD"/>
    <property type="match status" value="1"/>
</dbReference>
<feature type="region of interest" description="Disordered" evidence="9">
    <location>
        <begin position="173"/>
        <end position="206"/>
    </location>
</feature>
<feature type="domain" description="N-acetyltransferase" evidence="10">
    <location>
        <begin position="397"/>
        <end position="556"/>
    </location>
</feature>
<comment type="caution">
    <text evidence="11">The sequence shown here is derived from an EMBL/GenBank/DDBJ whole genome shotgun (WGS) entry which is preliminary data.</text>
</comment>
<dbReference type="Proteomes" id="UP000824261">
    <property type="component" value="Unassembled WGS sequence"/>
</dbReference>
<dbReference type="InterPro" id="IPR016181">
    <property type="entry name" value="Acyl_CoA_acyltransferase"/>
</dbReference>
<evidence type="ECO:0000256" key="2">
    <source>
        <dbReference type="ARBA" id="ARBA00022679"/>
    </source>
</evidence>
<comment type="subcellular location">
    <subcellularLocation>
        <location evidence="8">Cytoplasm</location>
    </subcellularLocation>
</comment>
<feature type="binding site" evidence="8">
    <location>
        <begin position="746"/>
        <end position="750"/>
    </location>
    <ligand>
        <name>substrate</name>
    </ligand>
</feature>
<comment type="function">
    <text evidence="8">Required for the formation of a threonylcarbamoyl group on adenosine at position 37 (t(6)A37) in tRNAs that read codons beginning with adenine. Is involved in the transfer of the threonylcarbamoyl moiety of threonylcarbamoyl-AMP (TC-AMP) to the N6 group of A37, together with TsaE and TsaB. TsaD likely plays a direct catalytic role in this reaction.</text>
</comment>
<gene>
    <name evidence="8 11" type="primary">tsaD</name>
    <name evidence="11" type="ORF">IAA69_00375</name>
</gene>
<dbReference type="PRINTS" id="PR00789">
    <property type="entry name" value="OSIALOPTASE"/>
</dbReference>
<evidence type="ECO:0000256" key="1">
    <source>
        <dbReference type="ARBA" id="ARBA00022490"/>
    </source>
</evidence>
<accession>A0A9D1D247</accession>
<evidence type="ECO:0000256" key="7">
    <source>
        <dbReference type="ARBA" id="ARBA00048117"/>
    </source>
</evidence>
<dbReference type="InterPro" id="IPR017861">
    <property type="entry name" value="KAE1/TsaD"/>
</dbReference>
<dbReference type="SUPFAM" id="SSF55729">
    <property type="entry name" value="Acyl-CoA N-acyltransferases (Nat)"/>
    <property type="match status" value="1"/>
</dbReference>
<reference evidence="11" key="1">
    <citation type="submission" date="2020-10" db="EMBL/GenBank/DDBJ databases">
        <authorList>
            <person name="Gilroy R."/>
        </authorList>
    </citation>
    <scope>NUCLEOTIDE SEQUENCE</scope>
    <source>
        <strain evidence="11">ChiGjej1B1-2707</strain>
    </source>
</reference>
<keyword evidence="3 8" id="KW-0819">tRNA processing</keyword>
<dbReference type="InterPro" id="IPR000182">
    <property type="entry name" value="GNAT_dom"/>
</dbReference>
<feature type="compositionally biased region" description="Low complexity" evidence="9">
    <location>
        <begin position="385"/>
        <end position="396"/>
    </location>
</feature>
<feature type="binding site" evidence="8">
    <location>
        <position position="727"/>
    </location>
    <ligand>
        <name>Fe cation</name>
        <dbReference type="ChEBI" id="CHEBI:24875"/>
    </ligand>
</feature>
<dbReference type="InterPro" id="IPR022496">
    <property type="entry name" value="T6A_TsaB"/>
</dbReference>
<feature type="binding site" evidence="8">
    <location>
        <position position="779"/>
    </location>
    <ligand>
        <name>substrate</name>
    </ligand>
</feature>
<dbReference type="Pfam" id="PF00814">
    <property type="entry name" value="TsaD"/>
    <property type="match status" value="2"/>
</dbReference>
<feature type="compositionally biased region" description="Basic and acidic residues" evidence="9">
    <location>
        <begin position="400"/>
        <end position="411"/>
    </location>
</feature>
<evidence type="ECO:0000256" key="3">
    <source>
        <dbReference type="ARBA" id="ARBA00022694"/>
    </source>
</evidence>
<feature type="binding site" evidence="8">
    <location>
        <position position="792"/>
    </location>
    <ligand>
        <name>substrate</name>
    </ligand>
</feature>
<evidence type="ECO:0000256" key="8">
    <source>
        <dbReference type="HAMAP-Rule" id="MF_01445"/>
    </source>
</evidence>
<name>A0A9D1D247_9ACTN</name>
<dbReference type="CDD" id="cd24133">
    <property type="entry name" value="ASKHA_NBD_TsaD_bac"/>
    <property type="match status" value="1"/>
</dbReference>
<dbReference type="Gene3D" id="3.40.630.30">
    <property type="match status" value="1"/>
</dbReference>
<evidence type="ECO:0000256" key="9">
    <source>
        <dbReference type="SAM" id="MobiDB-lite"/>
    </source>
</evidence>
<reference evidence="11" key="2">
    <citation type="journal article" date="2021" name="PeerJ">
        <title>Extensive microbial diversity within the chicken gut microbiome revealed by metagenomics and culture.</title>
        <authorList>
            <person name="Gilroy R."/>
            <person name="Ravi A."/>
            <person name="Getino M."/>
            <person name="Pursley I."/>
            <person name="Horton D.L."/>
            <person name="Alikhan N.F."/>
            <person name="Baker D."/>
            <person name="Gharbi K."/>
            <person name="Hall N."/>
            <person name="Watson M."/>
            <person name="Adriaenssens E.M."/>
            <person name="Foster-Nyarko E."/>
            <person name="Jarju S."/>
            <person name="Secka A."/>
            <person name="Antonio M."/>
            <person name="Oren A."/>
            <person name="Chaudhuri R.R."/>
            <person name="La Ragione R."/>
            <person name="Hildebrand F."/>
            <person name="Pallen M.J."/>
        </authorList>
    </citation>
    <scope>NUCLEOTIDE SEQUENCE</scope>
    <source>
        <strain evidence="11">ChiGjej1B1-2707</strain>
    </source>
</reference>
<dbReference type="PROSITE" id="PS51186">
    <property type="entry name" value="GNAT"/>
    <property type="match status" value="1"/>
</dbReference>
<dbReference type="InterPro" id="IPR000905">
    <property type="entry name" value="Gcp-like_dom"/>
</dbReference>
<feature type="binding site" evidence="8">
    <location>
        <position position="914"/>
    </location>
    <ligand>
        <name>Fe cation</name>
        <dbReference type="ChEBI" id="CHEBI:24875"/>
    </ligand>
</feature>
<dbReference type="Pfam" id="PF00583">
    <property type="entry name" value="Acetyltransf_1"/>
    <property type="match status" value="1"/>
</dbReference>
<dbReference type="NCBIfam" id="TIGR00329">
    <property type="entry name" value="gcp_kae1"/>
    <property type="match status" value="1"/>
</dbReference>
<evidence type="ECO:0000256" key="4">
    <source>
        <dbReference type="ARBA" id="ARBA00022723"/>
    </source>
</evidence>
<dbReference type="SUPFAM" id="SSF53067">
    <property type="entry name" value="Actin-like ATPase domain"/>
    <property type="match status" value="3"/>
</dbReference>
<keyword evidence="5 8" id="KW-0408">Iron</keyword>
<dbReference type="EMBL" id="DVGB01000004">
    <property type="protein sequence ID" value="HIR00724.1"/>
    <property type="molecule type" value="Genomic_DNA"/>
</dbReference>
<dbReference type="InterPro" id="IPR022450">
    <property type="entry name" value="TsaD"/>
</dbReference>
<proteinExistence type="inferred from homology"/>
<comment type="caution">
    <text evidence="8">Lacks conserved residue(s) required for the propagation of feature annotation.</text>
</comment>
<dbReference type="EC" id="2.3.1.234" evidence="8"/>
<dbReference type="Gene3D" id="3.30.420.40">
    <property type="match status" value="4"/>
</dbReference>
<dbReference type="PANTHER" id="PTHR11735:SF6">
    <property type="entry name" value="TRNA N6-ADENOSINE THREONYLCARBAMOYLTRANSFERASE, MITOCHONDRIAL"/>
    <property type="match status" value="1"/>
</dbReference>
<dbReference type="NCBIfam" id="TIGR03725">
    <property type="entry name" value="T6A_YeaZ"/>
    <property type="match status" value="1"/>
</dbReference>
<dbReference type="GO" id="GO:0061711">
    <property type="term" value="F:tRNA N(6)-L-threonylcarbamoyladenine synthase activity"/>
    <property type="evidence" value="ECO:0007669"/>
    <property type="project" value="UniProtKB-EC"/>
</dbReference>
<dbReference type="GO" id="GO:0002949">
    <property type="term" value="P:tRNA threonylcarbamoyladenosine modification"/>
    <property type="evidence" value="ECO:0007669"/>
    <property type="project" value="UniProtKB-UniRule"/>
</dbReference>
<dbReference type="InterPro" id="IPR043129">
    <property type="entry name" value="ATPase_NBD"/>
</dbReference>
<feature type="binding site" evidence="8">
    <location>
        <position position="886"/>
    </location>
    <ligand>
        <name>substrate</name>
    </ligand>
</feature>
<feature type="binding site" evidence="8">
    <location>
        <position position="723"/>
    </location>
    <ligand>
        <name>Fe cation</name>
        <dbReference type="ChEBI" id="CHEBI:24875"/>
    </ligand>
</feature>
<dbReference type="AlphaFoldDB" id="A0A9D1D247"/>
<comment type="catalytic activity">
    <reaction evidence="7 8">
        <text>L-threonylcarbamoyladenylate + adenosine(37) in tRNA = N(6)-L-threonylcarbamoyladenosine(37) in tRNA + AMP + H(+)</text>
        <dbReference type="Rhea" id="RHEA:37059"/>
        <dbReference type="Rhea" id="RHEA-COMP:10162"/>
        <dbReference type="Rhea" id="RHEA-COMP:10163"/>
        <dbReference type="ChEBI" id="CHEBI:15378"/>
        <dbReference type="ChEBI" id="CHEBI:73682"/>
        <dbReference type="ChEBI" id="CHEBI:74411"/>
        <dbReference type="ChEBI" id="CHEBI:74418"/>
        <dbReference type="ChEBI" id="CHEBI:456215"/>
        <dbReference type="EC" id="2.3.1.234"/>
    </reaction>
</comment>
<keyword evidence="6 8" id="KW-0012">Acyltransferase</keyword>
<dbReference type="CDD" id="cd24032">
    <property type="entry name" value="ASKHA_NBD_TsaB"/>
    <property type="match status" value="1"/>
</dbReference>
<dbReference type="HAMAP" id="MF_01445">
    <property type="entry name" value="TsaD"/>
    <property type="match status" value="1"/>
</dbReference>
<sequence length="949" mass="99578">MNQRNIVLAFDTANEVIAIGLGRLDAKAKCVRAFASFEMEARRASNTQLIPQIDALLTREGVDRGQIACVVCGRGPGSFTGVRICMATAKGVASALEVPLWGVSTMDALAWKLQNAGVRGAIAVAADAMRKEVYPVRYELTDADVVRKNEDCVLKAADAASFLAEGLNVVLPGENGDDGREDVQDGPSTGAASGHGARRASSDRRDGASTALIAGDALKKYADLFAPLGTFADEAFWTPTGEGLLLAFQAAWRKDGFDPCDAQAGNPAFALPVYTRLSDAEENERIRLAKNDPKNLTTGVQESEAGLRADQRRTMHDAAILNAQPDEHGVVYKPLDAAHAADVAALEARAMGTDAWSEALVLDELPRKDRVWWAAYMVPPACQPAEPADAAAAPGAGFCRDSEDSRAEHATPSESRQSPAPGTPSLILGSECGSSSIVSLAERPACQSAAWADAAAGADGLMLAGYVGTWVVDGQMQILKVAVEPACRRRGIARGLLARAAADARDLGAHEATLEVRASNTGAQALYKALGFESLGVRPRYYSDREDAVIMTGPLPLASRDVAGMTLQEQAIAQDQGVVSSEAATVGASAASSAAGVEAVLSAHRPLILAIESSCDETAAAVIDGEGTLLSDIVASQIDFHARFGGVVPEIASRKHIEAICGVTDECLEVAARRIDVPRLRWRDLDAVAVTYAPGLVGALVVGVAFAKGAAWGANLPFIGVNHMEGHLYANKVATPDIQPPMVVSLVSGGHTMLVLVKAWGDYETLGSTIDDAVGEAFDKVAKALGLGYPGGPVISKLAAKGNPKAIPFPRALLHSHDLRFSLSGLKTAVTTYINKEREAGRELNLPDIAASFQQAVVDVQVAKAKTALVETGAKEFCLGGGVAANPALRAAYEHMCKKIGVRLTMPPLSACGDNAGMIALVALDRYRQGKFFSLDADAQAHAPLDEPY</sequence>
<keyword evidence="2 8" id="KW-0808">Transferase</keyword>
<comment type="cofactor">
    <cofactor evidence="8">
        <name>Fe(2+)</name>
        <dbReference type="ChEBI" id="CHEBI:29033"/>
    </cofactor>
    <text evidence="8">Binds 1 Fe(2+) ion per subunit.</text>
</comment>
<keyword evidence="1 8" id="KW-0963">Cytoplasm</keyword>
<dbReference type="FunFam" id="3.30.420.40:FF:000040">
    <property type="entry name" value="tRNA N6-adenosine threonylcarbamoyltransferase"/>
    <property type="match status" value="1"/>
</dbReference>
<dbReference type="GO" id="GO:0005506">
    <property type="term" value="F:iron ion binding"/>
    <property type="evidence" value="ECO:0007669"/>
    <property type="project" value="UniProtKB-UniRule"/>
</dbReference>
<organism evidence="11 12">
    <name type="scientific">Candidatus Aveggerthella stercoripullorum</name>
    <dbReference type="NCBI Taxonomy" id="2840688"/>
    <lineage>
        <taxon>Bacteria</taxon>
        <taxon>Bacillati</taxon>
        <taxon>Actinomycetota</taxon>
        <taxon>Coriobacteriia</taxon>
        <taxon>Eggerthellales</taxon>
        <taxon>Eggerthellaceae</taxon>
        <taxon>Eggerthellaceae incertae sedis</taxon>
        <taxon>Candidatus Aveggerthella</taxon>
    </lineage>
</organism>
<evidence type="ECO:0000256" key="6">
    <source>
        <dbReference type="ARBA" id="ARBA00023315"/>
    </source>
</evidence>
<evidence type="ECO:0000256" key="5">
    <source>
        <dbReference type="ARBA" id="ARBA00023004"/>
    </source>
</evidence>
<protein>
    <recommendedName>
        <fullName evidence="8">tRNA N6-adenosine threonylcarbamoyltransferase</fullName>
        <ecNumber evidence="8">2.3.1.234</ecNumber>
    </recommendedName>
    <alternativeName>
        <fullName evidence="8">N6-L-threonylcarbamoyladenine synthase</fullName>
        <shortName evidence="8">t(6)A synthase</shortName>
    </alternativeName>
    <alternativeName>
        <fullName evidence="8">t(6)A37 threonylcarbamoyladenosine biosynthesis protein TsaD</fullName>
    </alternativeName>
    <alternativeName>
        <fullName evidence="8">tRNA threonylcarbamoyladenosine biosynthesis protein TsaD</fullName>
    </alternativeName>
</protein>
<evidence type="ECO:0000313" key="11">
    <source>
        <dbReference type="EMBL" id="HIR00724.1"/>
    </source>
</evidence>
<evidence type="ECO:0000313" key="12">
    <source>
        <dbReference type="Proteomes" id="UP000824261"/>
    </source>
</evidence>
<keyword evidence="4 8" id="KW-0479">Metal-binding</keyword>
<comment type="similarity">
    <text evidence="8">Belongs to the KAE1 / TsaD family.</text>
</comment>
<evidence type="ECO:0000259" key="10">
    <source>
        <dbReference type="PROSITE" id="PS51186"/>
    </source>
</evidence>
<feature type="region of interest" description="Disordered" evidence="9">
    <location>
        <begin position="385"/>
        <end position="425"/>
    </location>
</feature>
<dbReference type="PANTHER" id="PTHR11735">
    <property type="entry name" value="TRNA N6-ADENOSINE THREONYLCARBAMOYLTRANSFERASE"/>
    <property type="match status" value="1"/>
</dbReference>
<feature type="region of interest" description="Disordered" evidence="9">
    <location>
        <begin position="287"/>
        <end position="308"/>
    </location>
</feature>